<dbReference type="Proteomes" id="UP000026915">
    <property type="component" value="Chromosome 6"/>
</dbReference>
<dbReference type="HOGENOM" id="CLU_2836410_0_0_1"/>
<keyword evidence="3" id="KW-1185">Reference proteome</keyword>
<dbReference type="InParanoid" id="A0A061GB06"/>
<gene>
    <name evidence="2" type="ORF">TCM_028713</name>
</gene>
<organism evidence="2 3">
    <name type="scientific">Theobroma cacao</name>
    <name type="common">Cacao</name>
    <name type="synonym">Cocoa</name>
    <dbReference type="NCBI Taxonomy" id="3641"/>
    <lineage>
        <taxon>Eukaryota</taxon>
        <taxon>Viridiplantae</taxon>
        <taxon>Streptophyta</taxon>
        <taxon>Embryophyta</taxon>
        <taxon>Tracheophyta</taxon>
        <taxon>Spermatophyta</taxon>
        <taxon>Magnoliopsida</taxon>
        <taxon>eudicotyledons</taxon>
        <taxon>Gunneridae</taxon>
        <taxon>Pentapetalae</taxon>
        <taxon>rosids</taxon>
        <taxon>malvids</taxon>
        <taxon>Malvales</taxon>
        <taxon>Malvaceae</taxon>
        <taxon>Byttnerioideae</taxon>
        <taxon>Theobroma</taxon>
    </lineage>
</organism>
<feature type="region of interest" description="Disordered" evidence="1">
    <location>
        <begin position="1"/>
        <end position="66"/>
    </location>
</feature>
<dbReference type="AlphaFoldDB" id="A0A061GB06"/>
<protein>
    <submittedName>
        <fullName evidence="2">Uncharacterized protein</fullName>
    </submittedName>
</protein>
<dbReference type="Gramene" id="EOY26751">
    <property type="protein sequence ID" value="EOY26751"/>
    <property type="gene ID" value="TCM_028713"/>
</dbReference>
<evidence type="ECO:0000313" key="3">
    <source>
        <dbReference type="Proteomes" id="UP000026915"/>
    </source>
</evidence>
<sequence>MEVTILGHGHENGHEQLSNNSNEKSQKIVKKVNKEGQSRKDYVDPPPTLLVGMPQRLYGPSTNTTC</sequence>
<name>A0A061GB06_THECC</name>
<proteinExistence type="predicted"/>
<dbReference type="EMBL" id="CM001884">
    <property type="protein sequence ID" value="EOY26751.1"/>
    <property type="molecule type" value="Genomic_DNA"/>
</dbReference>
<accession>A0A061GB06</accession>
<evidence type="ECO:0000256" key="1">
    <source>
        <dbReference type="SAM" id="MobiDB-lite"/>
    </source>
</evidence>
<feature type="compositionally biased region" description="Basic and acidic residues" evidence="1">
    <location>
        <begin position="32"/>
        <end position="43"/>
    </location>
</feature>
<evidence type="ECO:0000313" key="2">
    <source>
        <dbReference type="EMBL" id="EOY26751.1"/>
    </source>
</evidence>
<reference evidence="2 3" key="1">
    <citation type="journal article" date="2013" name="Genome Biol.">
        <title>The genome sequence of the most widely cultivated cacao type and its use to identify candidate genes regulating pod color.</title>
        <authorList>
            <person name="Motamayor J.C."/>
            <person name="Mockaitis K."/>
            <person name="Schmutz J."/>
            <person name="Haiminen N."/>
            <person name="Iii D.L."/>
            <person name="Cornejo O."/>
            <person name="Findley S.D."/>
            <person name="Zheng P."/>
            <person name="Utro F."/>
            <person name="Royaert S."/>
            <person name="Saski C."/>
            <person name="Jenkins J."/>
            <person name="Podicheti R."/>
            <person name="Zhao M."/>
            <person name="Scheffler B.E."/>
            <person name="Stack J.C."/>
            <person name="Feltus F.A."/>
            <person name="Mustiga G.M."/>
            <person name="Amores F."/>
            <person name="Phillips W."/>
            <person name="Marelli J.P."/>
            <person name="May G.D."/>
            <person name="Shapiro H."/>
            <person name="Ma J."/>
            <person name="Bustamante C.D."/>
            <person name="Schnell R.J."/>
            <person name="Main D."/>
            <person name="Gilbert D."/>
            <person name="Parida L."/>
            <person name="Kuhn D.N."/>
        </authorList>
    </citation>
    <scope>NUCLEOTIDE SEQUENCE [LARGE SCALE GENOMIC DNA]</scope>
    <source>
        <strain evidence="3">cv. Matina 1-6</strain>
    </source>
</reference>